<dbReference type="CDD" id="cd02674">
    <property type="entry name" value="Peptidase_C19R"/>
    <property type="match status" value="1"/>
</dbReference>
<dbReference type="PANTHER" id="PTHR21646:SF23">
    <property type="entry name" value="UBIQUITIN CARBOXYL-TERMINAL HYDROLASE USP2"/>
    <property type="match status" value="1"/>
</dbReference>
<dbReference type="InterPro" id="IPR001394">
    <property type="entry name" value="Peptidase_C19_UCH"/>
</dbReference>
<dbReference type="PANTHER" id="PTHR21646">
    <property type="entry name" value="UBIQUITIN CARBOXYL-TERMINAL HYDROLASE"/>
    <property type="match status" value="1"/>
</dbReference>
<gene>
    <name evidence="6" type="ORF">Fcan01_06234</name>
</gene>
<dbReference type="Gene3D" id="3.90.70.10">
    <property type="entry name" value="Cysteine proteinases"/>
    <property type="match status" value="1"/>
</dbReference>
<protein>
    <recommendedName>
        <fullName evidence="2">ubiquitinyl hydrolase 1</fullName>
        <ecNumber evidence="2">3.4.19.12</ecNumber>
    </recommendedName>
</protein>
<evidence type="ECO:0000256" key="4">
    <source>
        <dbReference type="SAM" id="Phobius"/>
    </source>
</evidence>
<sequence length="530" mass="59649">MAKPTRRKFQSNKQGSPSEEKVRGFHTKVEKGDFVVPVHHDLTFPLGKSQISVAESESWSTTMAPFRQLTVPASAFLFQPDASPIALVSQFSKTVHALCVTFMVLIFVWWGVRRILSHRVVGVSPPAVPAIKISTGCGSNKDHACLPGGNVWIFPQKSSLFHQWKNRESDALTSSPRSSGRFRSKDGFEKAGLTGLRNIGNTCFMNTVLQCLSNTRPLLEYVMGHYDSDINRSTSGMKGALMRAFGELIHELWRDQRVVDTSAFKDSIQRFAPRFMGYSQQDAQEFLRYLLEGLHEDVNRVTAKPTPITTDIDESLSDGEKATESWRRYMRYESSRIVDMFVGQFKSTLKCTVCGHCSVTFDPFWDLSLPIPSRSSTVRLSQCFELLTKEEVLDGEEKPTCAKCQCRRKCTKSLAIQKFPKILVVHLKRFSLAERYRGKLSTLVDYPLNGLDLTPFSSTRGNVGAYNLYGVANHSGSTYSGHYIAYCKHPYSNEWHCYNDSRVSPISSHSVVSPEGYVLFYEQVGQSSLL</sequence>
<dbReference type="PROSITE" id="PS00973">
    <property type="entry name" value="USP_2"/>
    <property type="match status" value="1"/>
</dbReference>
<dbReference type="EC" id="3.4.19.12" evidence="2"/>
<comment type="catalytic activity">
    <reaction evidence="1">
        <text>Thiol-dependent hydrolysis of ester, thioester, amide, peptide and isopeptide bonds formed by the C-terminal Gly of ubiquitin (a 76-residue protein attached to proteins as an intracellular targeting signal).</text>
        <dbReference type="EC" id="3.4.19.12"/>
    </reaction>
</comment>
<evidence type="ECO:0000256" key="3">
    <source>
        <dbReference type="SAM" id="MobiDB-lite"/>
    </source>
</evidence>
<keyword evidence="4" id="KW-0472">Membrane</keyword>
<dbReference type="Proteomes" id="UP000198287">
    <property type="component" value="Unassembled WGS sequence"/>
</dbReference>
<dbReference type="OrthoDB" id="10009867at2759"/>
<dbReference type="GO" id="GO:0016579">
    <property type="term" value="P:protein deubiquitination"/>
    <property type="evidence" value="ECO:0007669"/>
    <property type="project" value="InterPro"/>
</dbReference>
<proteinExistence type="predicted"/>
<dbReference type="PROSITE" id="PS50235">
    <property type="entry name" value="USP_3"/>
    <property type="match status" value="1"/>
</dbReference>
<dbReference type="InterPro" id="IPR018200">
    <property type="entry name" value="USP_CS"/>
</dbReference>
<dbReference type="STRING" id="158441.A0A226ETC7"/>
<dbReference type="FunFam" id="3.90.70.10:FF:000083">
    <property type="entry name" value="Uncharacterized protein, isoform B"/>
    <property type="match status" value="1"/>
</dbReference>
<keyword evidence="4" id="KW-0812">Transmembrane</keyword>
<dbReference type="Pfam" id="PF00443">
    <property type="entry name" value="UCH"/>
    <property type="match status" value="1"/>
</dbReference>
<evidence type="ECO:0000259" key="5">
    <source>
        <dbReference type="PROSITE" id="PS50235"/>
    </source>
</evidence>
<dbReference type="InterPro" id="IPR028889">
    <property type="entry name" value="USP"/>
</dbReference>
<evidence type="ECO:0000256" key="2">
    <source>
        <dbReference type="ARBA" id="ARBA00012759"/>
    </source>
</evidence>
<feature type="domain" description="USP" evidence="5">
    <location>
        <begin position="194"/>
        <end position="524"/>
    </location>
</feature>
<dbReference type="EMBL" id="LNIX01000002">
    <property type="protein sequence ID" value="OXA60061.1"/>
    <property type="molecule type" value="Genomic_DNA"/>
</dbReference>
<name>A0A226ETC7_FOLCA</name>
<dbReference type="InterPro" id="IPR050185">
    <property type="entry name" value="Ub_carboxyl-term_hydrolase"/>
</dbReference>
<evidence type="ECO:0000313" key="6">
    <source>
        <dbReference type="EMBL" id="OXA60061.1"/>
    </source>
</evidence>
<feature type="transmembrane region" description="Helical" evidence="4">
    <location>
        <begin position="95"/>
        <end position="112"/>
    </location>
</feature>
<keyword evidence="6" id="KW-0378">Hydrolase</keyword>
<keyword evidence="4" id="KW-1133">Transmembrane helix</keyword>
<evidence type="ECO:0000313" key="7">
    <source>
        <dbReference type="Proteomes" id="UP000198287"/>
    </source>
</evidence>
<dbReference type="AlphaFoldDB" id="A0A226ETC7"/>
<dbReference type="InterPro" id="IPR038765">
    <property type="entry name" value="Papain-like_cys_pep_sf"/>
</dbReference>
<comment type="caution">
    <text evidence="6">The sequence shown here is derived from an EMBL/GenBank/DDBJ whole genome shotgun (WGS) entry which is preliminary data.</text>
</comment>
<dbReference type="GO" id="GO:0004843">
    <property type="term" value="F:cysteine-type deubiquitinase activity"/>
    <property type="evidence" value="ECO:0007669"/>
    <property type="project" value="UniProtKB-EC"/>
</dbReference>
<feature type="region of interest" description="Disordered" evidence="3">
    <location>
        <begin position="1"/>
        <end position="23"/>
    </location>
</feature>
<dbReference type="OMA" id="EKSKRMW"/>
<keyword evidence="7" id="KW-1185">Reference proteome</keyword>
<feature type="compositionally biased region" description="Basic residues" evidence="3">
    <location>
        <begin position="1"/>
        <end position="10"/>
    </location>
</feature>
<reference evidence="6 7" key="1">
    <citation type="submission" date="2015-12" db="EMBL/GenBank/DDBJ databases">
        <title>The genome of Folsomia candida.</title>
        <authorList>
            <person name="Faddeeva A."/>
            <person name="Derks M.F."/>
            <person name="Anvar Y."/>
            <person name="Smit S."/>
            <person name="Van Straalen N."/>
            <person name="Roelofs D."/>
        </authorList>
    </citation>
    <scope>NUCLEOTIDE SEQUENCE [LARGE SCALE GENOMIC DNA]</scope>
    <source>
        <strain evidence="6 7">VU population</strain>
        <tissue evidence="6">Whole body</tissue>
    </source>
</reference>
<evidence type="ECO:0000256" key="1">
    <source>
        <dbReference type="ARBA" id="ARBA00000707"/>
    </source>
</evidence>
<dbReference type="SUPFAM" id="SSF54001">
    <property type="entry name" value="Cysteine proteinases"/>
    <property type="match status" value="1"/>
</dbReference>
<accession>A0A226ETC7</accession>
<organism evidence="6 7">
    <name type="scientific">Folsomia candida</name>
    <name type="common">Springtail</name>
    <dbReference type="NCBI Taxonomy" id="158441"/>
    <lineage>
        <taxon>Eukaryota</taxon>
        <taxon>Metazoa</taxon>
        <taxon>Ecdysozoa</taxon>
        <taxon>Arthropoda</taxon>
        <taxon>Hexapoda</taxon>
        <taxon>Collembola</taxon>
        <taxon>Entomobryomorpha</taxon>
        <taxon>Isotomoidea</taxon>
        <taxon>Isotomidae</taxon>
        <taxon>Proisotominae</taxon>
        <taxon>Folsomia</taxon>
    </lineage>
</organism>